<proteinExistence type="predicted"/>
<reference evidence="2 3" key="1">
    <citation type="submission" date="2014-03" db="EMBL/GenBank/DDBJ databases">
        <title>Genomics of Bifidobacteria.</title>
        <authorList>
            <person name="Ventura M."/>
            <person name="Milani C."/>
            <person name="Lugli G.A."/>
        </authorList>
    </citation>
    <scope>NUCLEOTIDE SEQUENCE [LARGE SCALE GENOMIC DNA]</scope>
    <source>
        <strain evidence="2 3">DSM 23973</strain>
    </source>
</reference>
<organism evidence="2 3">
    <name type="scientific">Bifidobacterium callitrichos DSM 23973</name>
    <dbReference type="NCBI Taxonomy" id="1437609"/>
    <lineage>
        <taxon>Bacteria</taxon>
        <taxon>Bacillati</taxon>
        <taxon>Actinomycetota</taxon>
        <taxon>Actinomycetes</taxon>
        <taxon>Bifidobacteriales</taxon>
        <taxon>Bifidobacteriaceae</taxon>
        <taxon>Bifidobacterium</taxon>
    </lineage>
</organism>
<dbReference type="RefSeq" id="WP_043164683.1">
    <property type="nucleotide sequence ID" value="NZ_JDUV01000003.1"/>
</dbReference>
<feature type="transmembrane region" description="Helical" evidence="1">
    <location>
        <begin position="93"/>
        <end position="112"/>
    </location>
</feature>
<name>A0A087A6X9_9BIFI</name>
<dbReference type="AlphaFoldDB" id="A0A087A6X9"/>
<gene>
    <name evidence="2" type="ORF">BCAL_1465</name>
</gene>
<dbReference type="Proteomes" id="UP000029072">
    <property type="component" value="Unassembled WGS sequence"/>
</dbReference>
<evidence type="ECO:0000256" key="1">
    <source>
        <dbReference type="SAM" id="Phobius"/>
    </source>
</evidence>
<evidence type="ECO:0008006" key="4">
    <source>
        <dbReference type="Google" id="ProtNLM"/>
    </source>
</evidence>
<feature type="transmembrane region" description="Helical" evidence="1">
    <location>
        <begin position="118"/>
        <end position="140"/>
    </location>
</feature>
<dbReference type="STRING" id="1437609.BCAL_1465"/>
<feature type="transmembrane region" description="Helical" evidence="1">
    <location>
        <begin position="50"/>
        <end position="72"/>
    </location>
</feature>
<protein>
    <recommendedName>
        <fullName evidence="4">DUF2975 domain-containing protein</fullName>
    </recommendedName>
</protein>
<evidence type="ECO:0000313" key="2">
    <source>
        <dbReference type="EMBL" id="KFI54529.1"/>
    </source>
</evidence>
<keyword evidence="1" id="KW-1133">Transmembrane helix</keyword>
<evidence type="ECO:0000313" key="3">
    <source>
        <dbReference type="Proteomes" id="UP000029072"/>
    </source>
</evidence>
<keyword evidence="1" id="KW-0812">Transmembrane</keyword>
<accession>A0A087A6X9</accession>
<comment type="caution">
    <text evidence="2">The sequence shown here is derived from an EMBL/GenBank/DDBJ whole genome shotgun (WGS) entry which is preliminary data.</text>
</comment>
<keyword evidence="1" id="KW-0472">Membrane</keyword>
<sequence length="149" mass="16057">MKSVTVRKILVGVLQLAAALITLLAVAVIHETVAEGFRNWPEIAFIQPFITASIIIGTVLLLVVEVETVAICCASVTRMSDKALATRLRITRATLLALTAYMLVAFVIFWATTGLMHFTILTSTILLSALGLAASGLFTARLHNLRPIP</sequence>
<dbReference type="EMBL" id="JGYS01000008">
    <property type="protein sequence ID" value="KFI54529.1"/>
    <property type="molecule type" value="Genomic_DNA"/>
</dbReference>